<protein>
    <submittedName>
        <fullName evidence="1 2">Uncharacterized protein</fullName>
    </submittedName>
</protein>
<keyword evidence="3" id="KW-1185">Reference proteome</keyword>
<dbReference type="HOGENOM" id="CLU_1858224_0_0_1"/>
<reference evidence="1 3" key="2">
    <citation type="journal article" date="2014" name="BMC Genomics">
        <title>An improved genome release (version Mt4.0) for the model legume Medicago truncatula.</title>
        <authorList>
            <person name="Tang H."/>
            <person name="Krishnakumar V."/>
            <person name="Bidwell S."/>
            <person name="Rosen B."/>
            <person name="Chan A."/>
            <person name="Zhou S."/>
            <person name="Gentzbittel L."/>
            <person name="Childs K.L."/>
            <person name="Yandell M."/>
            <person name="Gundlach H."/>
            <person name="Mayer K.F."/>
            <person name="Schwartz D.C."/>
            <person name="Town C.D."/>
        </authorList>
    </citation>
    <scope>GENOME REANNOTATION</scope>
    <source>
        <strain evidence="1">A17</strain>
        <strain evidence="2 3">cv. Jemalong A17</strain>
    </source>
</reference>
<dbReference type="Proteomes" id="UP000002051">
    <property type="component" value="Chromosome 6"/>
</dbReference>
<evidence type="ECO:0000313" key="3">
    <source>
        <dbReference type="Proteomes" id="UP000002051"/>
    </source>
</evidence>
<evidence type="ECO:0000313" key="1">
    <source>
        <dbReference type="EMBL" id="KEH26058.1"/>
    </source>
</evidence>
<name>A0A072UAE6_MEDTR</name>
<dbReference type="EnsemblPlants" id="KEH26058">
    <property type="protein sequence ID" value="KEH26058"/>
    <property type="gene ID" value="MTR_6g043310"/>
</dbReference>
<dbReference type="AlphaFoldDB" id="A0A072UAE6"/>
<gene>
    <name evidence="2" type="primary">25496295</name>
    <name evidence="1" type="ordered locus">MTR_6g043310</name>
</gene>
<dbReference type="EMBL" id="CM001222">
    <property type="protein sequence ID" value="KEH26058.1"/>
    <property type="molecule type" value="Genomic_DNA"/>
</dbReference>
<accession>A0A072UAE6</accession>
<reference evidence="2" key="3">
    <citation type="submission" date="2015-04" db="UniProtKB">
        <authorList>
            <consortium name="EnsemblPlants"/>
        </authorList>
    </citation>
    <scope>IDENTIFICATION</scope>
    <source>
        <strain evidence="2">cv. Jemalong A17</strain>
    </source>
</reference>
<organism evidence="1 3">
    <name type="scientific">Medicago truncatula</name>
    <name type="common">Barrel medic</name>
    <name type="synonym">Medicago tribuloides</name>
    <dbReference type="NCBI Taxonomy" id="3880"/>
    <lineage>
        <taxon>Eukaryota</taxon>
        <taxon>Viridiplantae</taxon>
        <taxon>Streptophyta</taxon>
        <taxon>Embryophyta</taxon>
        <taxon>Tracheophyta</taxon>
        <taxon>Spermatophyta</taxon>
        <taxon>Magnoliopsida</taxon>
        <taxon>eudicotyledons</taxon>
        <taxon>Gunneridae</taxon>
        <taxon>Pentapetalae</taxon>
        <taxon>rosids</taxon>
        <taxon>fabids</taxon>
        <taxon>Fabales</taxon>
        <taxon>Fabaceae</taxon>
        <taxon>Papilionoideae</taxon>
        <taxon>50 kb inversion clade</taxon>
        <taxon>NPAAA clade</taxon>
        <taxon>Hologalegina</taxon>
        <taxon>IRL clade</taxon>
        <taxon>Trifolieae</taxon>
        <taxon>Medicago</taxon>
    </lineage>
</organism>
<evidence type="ECO:0000313" key="2">
    <source>
        <dbReference type="EnsemblPlants" id="KEH26058"/>
    </source>
</evidence>
<proteinExistence type="predicted"/>
<sequence length="149" mass="16843">MFIETRQPQKGKIDEETEAAIFKLQDSIQNCSQPPDQAFQTLFGKEKPGRVPCFGRTATPSMLRKNEEIANIKKHYEGEMTSMKERMEAYESLTKKRMEAYESLLKCVLVQQNPNLSEDDVDNMMGHALGIANSAAHHSSISTHVPEKV</sequence>
<reference evidence="1 3" key="1">
    <citation type="journal article" date="2011" name="Nature">
        <title>The Medicago genome provides insight into the evolution of rhizobial symbioses.</title>
        <authorList>
            <person name="Young N.D."/>
            <person name="Debelle F."/>
            <person name="Oldroyd G.E."/>
            <person name="Geurts R."/>
            <person name="Cannon S.B."/>
            <person name="Udvardi M.K."/>
            <person name="Benedito V.A."/>
            <person name="Mayer K.F."/>
            <person name="Gouzy J."/>
            <person name="Schoof H."/>
            <person name="Van de Peer Y."/>
            <person name="Proost S."/>
            <person name="Cook D.R."/>
            <person name="Meyers B.C."/>
            <person name="Spannagl M."/>
            <person name="Cheung F."/>
            <person name="De Mita S."/>
            <person name="Krishnakumar V."/>
            <person name="Gundlach H."/>
            <person name="Zhou S."/>
            <person name="Mudge J."/>
            <person name="Bharti A.K."/>
            <person name="Murray J.D."/>
            <person name="Naoumkina M.A."/>
            <person name="Rosen B."/>
            <person name="Silverstein K.A."/>
            <person name="Tang H."/>
            <person name="Rombauts S."/>
            <person name="Zhao P.X."/>
            <person name="Zhou P."/>
            <person name="Barbe V."/>
            <person name="Bardou P."/>
            <person name="Bechner M."/>
            <person name="Bellec A."/>
            <person name="Berger A."/>
            <person name="Berges H."/>
            <person name="Bidwell S."/>
            <person name="Bisseling T."/>
            <person name="Choisne N."/>
            <person name="Couloux A."/>
            <person name="Denny R."/>
            <person name="Deshpande S."/>
            <person name="Dai X."/>
            <person name="Doyle J.J."/>
            <person name="Dudez A.M."/>
            <person name="Farmer A.D."/>
            <person name="Fouteau S."/>
            <person name="Franken C."/>
            <person name="Gibelin C."/>
            <person name="Gish J."/>
            <person name="Goldstein S."/>
            <person name="Gonzalez A.J."/>
            <person name="Green P.J."/>
            <person name="Hallab A."/>
            <person name="Hartog M."/>
            <person name="Hua A."/>
            <person name="Humphray S.J."/>
            <person name="Jeong D.H."/>
            <person name="Jing Y."/>
            <person name="Jocker A."/>
            <person name="Kenton S.M."/>
            <person name="Kim D.J."/>
            <person name="Klee K."/>
            <person name="Lai H."/>
            <person name="Lang C."/>
            <person name="Lin S."/>
            <person name="Macmil S.L."/>
            <person name="Magdelenat G."/>
            <person name="Matthews L."/>
            <person name="McCorrison J."/>
            <person name="Monaghan E.L."/>
            <person name="Mun J.H."/>
            <person name="Najar F.Z."/>
            <person name="Nicholson C."/>
            <person name="Noirot C."/>
            <person name="O'Bleness M."/>
            <person name="Paule C.R."/>
            <person name="Poulain J."/>
            <person name="Prion F."/>
            <person name="Qin B."/>
            <person name="Qu C."/>
            <person name="Retzel E.F."/>
            <person name="Riddle C."/>
            <person name="Sallet E."/>
            <person name="Samain S."/>
            <person name="Samson N."/>
            <person name="Sanders I."/>
            <person name="Saurat O."/>
            <person name="Scarpelli C."/>
            <person name="Schiex T."/>
            <person name="Segurens B."/>
            <person name="Severin A.J."/>
            <person name="Sherrier D.J."/>
            <person name="Shi R."/>
            <person name="Sims S."/>
            <person name="Singer S.R."/>
            <person name="Sinharoy S."/>
            <person name="Sterck L."/>
            <person name="Viollet A."/>
            <person name="Wang B.B."/>
            <person name="Wang K."/>
            <person name="Wang M."/>
            <person name="Wang X."/>
            <person name="Warfsmann J."/>
            <person name="Weissenbach J."/>
            <person name="White D.D."/>
            <person name="White J.D."/>
            <person name="Wiley G.B."/>
            <person name="Wincker P."/>
            <person name="Xing Y."/>
            <person name="Yang L."/>
            <person name="Yao Z."/>
            <person name="Ying F."/>
            <person name="Zhai J."/>
            <person name="Zhou L."/>
            <person name="Zuber A."/>
            <person name="Denarie J."/>
            <person name="Dixon R.A."/>
            <person name="May G.D."/>
            <person name="Schwartz D.C."/>
            <person name="Rogers J."/>
            <person name="Quetier F."/>
            <person name="Town C.D."/>
            <person name="Roe B.A."/>
        </authorList>
    </citation>
    <scope>NUCLEOTIDE SEQUENCE [LARGE SCALE GENOMIC DNA]</scope>
    <source>
        <strain evidence="1">A17</strain>
        <strain evidence="2 3">cv. Jemalong A17</strain>
    </source>
</reference>